<evidence type="ECO:0000313" key="2">
    <source>
        <dbReference type="Proteomes" id="UP000499080"/>
    </source>
</evidence>
<dbReference type="AlphaFoldDB" id="A0A4Y2EAJ9"/>
<evidence type="ECO:0000313" key="1">
    <source>
        <dbReference type="EMBL" id="GBM25329.1"/>
    </source>
</evidence>
<reference evidence="1 2" key="1">
    <citation type="journal article" date="2019" name="Sci. Rep.">
        <title>Orb-weaving spider Araneus ventricosus genome elucidates the spidroin gene catalogue.</title>
        <authorList>
            <person name="Kono N."/>
            <person name="Nakamura H."/>
            <person name="Ohtoshi R."/>
            <person name="Moran D.A.P."/>
            <person name="Shinohara A."/>
            <person name="Yoshida Y."/>
            <person name="Fujiwara M."/>
            <person name="Mori M."/>
            <person name="Tomita M."/>
            <person name="Arakawa K."/>
        </authorList>
    </citation>
    <scope>NUCLEOTIDE SEQUENCE [LARGE SCALE GENOMIC DNA]</scope>
</reference>
<name>A0A4Y2EAJ9_ARAVE</name>
<dbReference type="EMBL" id="BGPR01000535">
    <property type="protein sequence ID" value="GBM25329.1"/>
    <property type="molecule type" value="Genomic_DNA"/>
</dbReference>
<comment type="caution">
    <text evidence="1">The sequence shown here is derived from an EMBL/GenBank/DDBJ whole genome shotgun (WGS) entry which is preliminary data.</text>
</comment>
<organism evidence="1 2">
    <name type="scientific">Araneus ventricosus</name>
    <name type="common">Orbweaver spider</name>
    <name type="synonym">Epeira ventricosa</name>
    <dbReference type="NCBI Taxonomy" id="182803"/>
    <lineage>
        <taxon>Eukaryota</taxon>
        <taxon>Metazoa</taxon>
        <taxon>Ecdysozoa</taxon>
        <taxon>Arthropoda</taxon>
        <taxon>Chelicerata</taxon>
        <taxon>Arachnida</taxon>
        <taxon>Araneae</taxon>
        <taxon>Araneomorphae</taxon>
        <taxon>Entelegynae</taxon>
        <taxon>Araneoidea</taxon>
        <taxon>Araneidae</taxon>
        <taxon>Araneus</taxon>
    </lineage>
</organism>
<dbReference type="Proteomes" id="UP000499080">
    <property type="component" value="Unassembled WGS sequence"/>
</dbReference>
<accession>A0A4Y2EAJ9</accession>
<keyword evidence="2" id="KW-1185">Reference proteome</keyword>
<protein>
    <submittedName>
        <fullName evidence="1">Uncharacterized protein</fullName>
    </submittedName>
</protein>
<proteinExistence type="predicted"/>
<sequence>MAFREKPVVKKNTEWTIDHLLKNFNRLINQKPTNTLELLHFPLRATTKENLPDIWCAWKGREKKHINARSLSIAMGKKKLKEEESKKPKEEEEKAQRAIFIPTVDINKKDYTRRVCSPKRRRVPF</sequence>
<gene>
    <name evidence="1" type="ORF">AVEN_232465_1</name>
</gene>